<evidence type="ECO:0000313" key="2">
    <source>
        <dbReference type="EMBL" id="ORE11975.1"/>
    </source>
</evidence>
<organism evidence="2">
    <name type="scientific">Rhizopus microsporus var. microsporus</name>
    <dbReference type="NCBI Taxonomy" id="86635"/>
    <lineage>
        <taxon>Eukaryota</taxon>
        <taxon>Fungi</taxon>
        <taxon>Fungi incertae sedis</taxon>
        <taxon>Mucoromycota</taxon>
        <taxon>Mucoromycotina</taxon>
        <taxon>Mucoromycetes</taxon>
        <taxon>Mucorales</taxon>
        <taxon>Mucorineae</taxon>
        <taxon>Rhizopodaceae</taxon>
        <taxon>Rhizopus</taxon>
    </lineage>
</organism>
<proteinExistence type="predicted"/>
<gene>
    <name evidence="2" type="ORF">BCV72DRAFT_300308</name>
</gene>
<sequence length="410" mass="46976">MSCGQDNSLSDLVQQLPLERDRKRYSKLIEMSESLQSRLDCLYSQSTIPCPRDRYLRKQYSLASFGSDITARTDDIEGAKDTSKANGTPYFYFMDDDSWPRSSIQEGHVYRKLDRATSMQFTPKSTCFDRYPSSDTVLLHVRNESDRLRPCTVHVKPSTLRRSRQIHQPLSQEQIKTESESHSSHLYHNEKASFETLAKEDTPLVDKITNNDSCEPISPVDTELTKREHDMTAPSVLTAKHNEPTDLPTPSSTPFGQDTSFPDLPPLRHIRKKTQSLKRLLKRTYRLNEYEVMKAHTIHASPFSDGLLIKAFNMSLGEPKLLLKLLMSNISHDTPEEQKRLGFTFCWPSVKPNVSNDSNDQAKLSIAPDSLVKEALATWLQNERLPSLNKVDEILRDGRKVYLVYDVHLF</sequence>
<protein>
    <submittedName>
        <fullName evidence="2">Uncharacterized protein</fullName>
    </submittedName>
</protein>
<feature type="compositionally biased region" description="Polar residues" evidence="1">
    <location>
        <begin position="248"/>
        <end position="260"/>
    </location>
</feature>
<dbReference type="VEuPathDB" id="FungiDB:BCV72DRAFT_300308"/>
<feature type="region of interest" description="Disordered" evidence="1">
    <location>
        <begin position="240"/>
        <end position="266"/>
    </location>
</feature>
<dbReference type="EMBL" id="KV921853">
    <property type="protein sequence ID" value="ORE11975.1"/>
    <property type="molecule type" value="Genomic_DNA"/>
</dbReference>
<dbReference type="Proteomes" id="UP000242414">
    <property type="component" value="Unassembled WGS sequence"/>
</dbReference>
<evidence type="ECO:0000256" key="1">
    <source>
        <dbReference type="SAM" id="MobiDB-lite"/>
    </source>
</evidence>
<reference evidence="2" key="1">
    <citation type="journal article" date="2016" name="Proc. Natl. Acad. Sci. U.S.A.">
        <title>Lipid metabolic changes in an early divergent fungus govern the establishment of a mutualistic symbiosis with endobacteria.</title>
        <authorList>
            <person name="Lastovetsky O.A."/>
            <person name="Gaspar M.L."/>
            <person name="Mondo S.J."/>
            <person name="LaButti K.M."/>
            <person name="Sandor L."/>
            <person name="Grigoriev I.V."/>
            <person name="Henry S.A."/>
            <person name="Pawlowska T.E."/>
        </authorList>
    </citation>
    <scope>NUCLEOTIDE SEQUENCE [LARGE SCALE GENOMIC DNA]</scope>
    <source>
        <strain evidence="2">ATCC 52814</strain>
    </source>
</reference>
<dbReference type="AlphaFoldDB" id="A0A1X0RIY5"/>
<feature type="region of interest" description="Disordered" evidence="1">
    <location>
        <begin position="159"/>
        <end position="184"/>
    </location>
</feature>
<dbReference type="OrthoDB" id="2289803at2759"/>
<feature type="compositionally biased region" description="Basic and acidic residues" evidence="1">
    <location>
        <begin position="175"/>
        <end position="184"/>
    </location>
</feature>
<accession>A0A1X0RIY5</accession>
<name>A0A1X0RIY5_RHIZD</name>